<evidence type="ECO:0000313" key="5">
    <source>
        <dbReference type="Proteomes" id="UP000092460"/>
    </source>
</evidence>
<proteinExistence type="predicted"/>
<accession>A0A1B0B9L6</accession>
<dbReference type="CDD" id="cd05195">
    <property type="entry name" value="enoyl_red"/>
    <property type="match status" value="1"/>
</dbReference>
<dbReference type="InterPro" id="IPR020843">
    <property type="entry name" value="ER"/>
</dbReference>
<dbReference type="Gene3D" id="3.40.50.720">
    <property type="entry name" value="NAD(P)-binding Rossmann-like Domain"/>
    <property type="match status" value="1"/>
</dbReference>
<keyword evidence="1" id="KW-0596">Phosphopantetheine</keyword>
<dbReference type="InterPro" id="IPR020806">
    <property type="entry name" value="PKS_PP-bd"/>
</dbReference>
<dbReference type="InterPro" id="IPR049391">
    <property type="entry name" value="FAS_pseudo-KR"/>
</dbReference>
<dbReference type="GO" id="GO:0004312">
    <property type="term" value="F:fatty acid synthase activity"/>
    <property type="evidence" value="ECO:0007669"/>
    <property type="project" value="TreeGrafter"/>
</dbReference>
<evidence type="ECO:0000256" key="1">
    <source>
        <dbReference type="ARBA" id="ARBA00022450"/>
    </source>
</evidence>
<dbReference type="EMBL" id="JXJN01010489">
    <property type="status" value="NOT_ANNOTATED_CDS"/>
    <property type="molecule type" value="Genomic_DNA"/>
</dbReference>
<dbReference type="InterPro" id="IPR013968">
    <property type="entry name" value="PKS_KR"/>
</dbReference>
<dbReference type="GO" id="GO:0031177">
    <property type="term" value="F:phosphopantetheine binding"/>
    <property type="evidence" value="ECO:0007669"/>
    <property type="project" value="InterPro"/>
</dbReference>
<dbReference type="GO" id="GO:0006633">
    <property type="term" value="P:fatty acid biosynthetic process"/>
    <property type="evidence" value="ECO:0007669"/>
    <property type="project" value="TreeGrafter"/>
</dbReference>
<sequence length="1108" mass="123119">MLNIKTVEVDTDGRLPIIENFVEAVEDFPLVTGDYVFLSNQVLEDIPKVVHVEDGKLLAQKNCHFIIISGLCGDLDELALTQAPKSLVEKGYLVVRINNSSGKINLKIPNDFKMIAELPVENTAEFILLLQYVGTKAPSLEPIAVEISDCDKEFTWITQVQQSINNKTPTIVYAHNEKLNGLIGLVNCLRREPDGHLITCFLINDKSAPAFNINEPFYAAQYALGLAVNVYQNGKWGSYRHLLLRLEEKIAPRKDHVYGNVLQRGDLSSLRWIEGPFNPKTCDIKIAYSSLNFRDIMLATGRLAVELFGDSRLDQNCVLGLEYSGIHTKTGRRIMSMVAKGGVGSYVQEASRLLWDVPENWSLKDAATVPVVYVTVYYAFFMVSDIRKGKSILIHAGTGGIGLAAIRVALAYNLEVFTTCSTPQKKQFLLDTFPQLKESHIGNSRDTSFERMVIEETNGKGVDFVLNSLSEDKLLASVRCLGFRGNFLEIGKFDMANDTKLGMSCFLKEIKFNAVLADRLLIAPDEEIAHLKALLDNGIANGTIQPLPATVFQAHEIEQAFRHMVGGKHIGKVVIQVREDPKSEFTMPVKVVKQVYFDPNLSFVIPGGLGGFGLELEHFVVFSSVSCGRGNAGQTNYGMANSVMERIIEDRIQSGFPAKAIQWGAVGEVGLVADMVEDKIDIDIGGTLQQRISSCLQELDTLLSAPDAIVASMVVAEKRFGSSGGETVIETVMNIMGIRDIKSVSLGATLSEIGMDSLMAVEIQQTLERNFDLSLTPEMLRSLTFQKLLEYNEGKAREFNVTEDENLDFALKDTPTGIELLVRNLGDETRCNEVMIELQSDTLQLATLPTIMIPGIEGTAGQVWYKMAKNINSKVNMLQFHRFAELTSIKEIAEACYEDVKTVIKANRQFYIVAYSYGAFIALELVAMLEKAGFHGQLLLIDGAPHFLTKLTHLHVGENITDNNLYDLILSGVIQTVFRENIRESLALQFSQLPTIEKKMEKFDEYIAKQSVHSSNYSKAMVHAIFRRLSTVKKYDLINFEPINSPIILIRSAEVAIQNIDEDYSLQKITKGTVIVEKIEGSHTTMLDNPILSKLINDFNPSLTVEGN</sequence>
<reference evidence="5" key="1">
    <citation type="submission" date="2015-01" db="EMBL/GenBank/DDBJ databases">
        <authorList>
            <person name="Aksoy S."/>
            <person name="Warren W."/>
            <person name="Wilson R.K."/>
        </authorList>
    </citation>
    <scope>NUCLEOTIDE SEQUENCE [LARGE SCALE GENOMIC DNA]</scope>
    <source>
        <strain evidence="5">IAEA</strain>
    </source>
</reference>
<evidence type="ECO:0000256" key="2">
    <source>
        <dbReference type="ARBA" id="ARBA00022553"/>
    </source>
</evidence>
<dbReference type="InterPro" id="IPR009081">
    <property type="entry name" value="PP-bd_ACP"/>
</dbReference>
<dbReference type="Pfam" id="PF21149">
    <property type="entry name" value="FAS_pseudo-KR"/>
    <property type="match status" value="1"/>
</dbReference>
<dbReference type="SMART" id="SM00829">
    <property type="entry name" value="PKS_ER"/>
    <property type="match status" value="1"/>
</dbReference>
<dbReference type="Pfam" id="PF00550">
    <property type="entry name" value="PP-binding"/>
    <property type="match status" value="1"/>
</dbReference>
<dbReference type="PANTHER" id="PTHR43775">
    <property type="entry name" value="FATTY ACID SYNTHASE"/>
    <property type="match status" value="1"/>
</dbReference>
<dbReference type="PROSITE" id="PS50075">
    <property type="entry name" value="CARRIER"/>
    <property type="match status" value="1"/>
</dbReference>
<keyword evidence="2" id="KW-0597">Phosphoprotein</keyword>
<dbReference type="VEuPathDB" id="VectorBase:GPPI023190"/>
<dbReference type="InterPro" id="IPR036291">
    <property type="entry name" value="NAD(P)-bd_dom_sf"/>
</dbReference>
<dbReference type="InterPro" id="IPR050091">
    <property type="entry name" value="PKS_NRPS_Biosynth_Enz"/>
</dbReference>
<feature type="domain" description="Carrier" evidence="3">
    <location>
        <begin position="722"/>
        <end position="799"/>
    </location>
</feature>
<dbReference type="Gene3D" id="1.10.1200.10">
    <property type="entry name" value="ACP-like"/>
    <property type="match status" value="1"/>
</dbReference>
<dbReference type="GO" id="GO:0016491">
    <property type="term" value="F:oxidoreductase activity"/>
    <property type="evidence" value="ECO:0007669"/>
    <property type="project" value="InterPro"/>
</dbReference>
<dbReference type="EMBL" id="JXJN01010490">
    <property type="status" value="NOT_ANNOTATED_CDS"/>
    <property type="molecule type" value="Genomic_DNA"/>
</dbReference>
<evidence type="ECO:0000313" key="4">
    <source>
        <dbReference type="EnsemblMetazoa" id="GPPI023190-PA"/>
    </source>
</evidence>
<dbReference type="SUPFAM" id="SSF47336">
    <property type="entry name" value="ACP-like"/>
    <property type="match status" value="1"/>
</dbReference>
<dbReference type="Pfam" id="PF08659">
    <property type="entry name" value="KR"/>
    <property type="match status" value="1"/>
</dbReference>
<dbReference type="Proteomes" id="UP000092460">
    <property type="component" value="Unassembled WGS sequence"/>
</dbReference>
<keyword evidence="5" id="KW-1185">Reference proteome</keyword>
<reference evidence="4" key="2">
    <citation type="submission" date="2020-05" db="UniProtKB">
        <authorList>
            <consortium name="EnsemblMetazoa"/>
        </authorList>
    </citation>
    <scope>IDENTIFICATION</scope>
    <source>
        <strain evidence="4">IAEA</strain>
    </source>
</reference>
<dbReference type="SUPFAM" id="SSF51735">
    <property type="entry name" value="NAD(P)-binding Rossmann-fold domains"/>
    <property type="match status" value="2"/>
</dbReference>
<dbReference type="SUPFAM" id="SSF50129">
    <property type="entry name" value="GroES-like"/>
    <property type="match status" value="1"/>
</dbReference>
<dbReference type="Gene3D" id="3.90.180.10">
    <property type="entry name" value="Medium-chain alcohol dehydrogenases, catalytic domain"/>
    <property type="match status" value="1"/>
</dbReference>
<dbReference type="EMBL" id="JXJN01010488">
    <property type="status" value="NOT_ANNOTATED_CDS"/>
    <property type="molecule type" value="Genomic_DNA"/>
</dbReference>
<dbReference type="InterPro" id="IPR036736">
    <property type="entry name" value="ACP-like_sf"/>
</dbReference>
<dbReference type="SUPFAM" id="SSF53474">
    <property type="entry name" value="alpha/beta-Hydrolases"/>
    <property type="match status" value="1"/>
</dbReference>
<dbReference type="Gene3D" id="3.40.50.1820">
    <property type="entry name" value="alpha/beta hydrolase"/>
    <property type="match status" value="1"/>
</dbReference>
<dbReference type="InterPro" id="IPR029058">
    <property type="entry name" value="AB_hydrolase_fold"/>
</dbReference>
<name>A0A1B0B9L6_9MUSC</name>
<evidence type="ECO:0000259" key="3">
    <source>
        <dbReference type="PROSITE" id="PS50075"/>
    </source>
</evidence>
<dbReference type="SMART" id="SM00823">
    <property type="entry name" value="PKS_PP"/>
    <property type="match status" value="1"/>
</dbReference>
<protein>
    <recommendedName>
        <fullName evidence="3">Carrier domain-containing protein</fullName>
    </recommendedName>
</protein>
<dbReference type="PANTHER" id="PTHR43775:SF23">
    <property type="entry name" value="FATTY ACID SYNTHASE 3"/>
    <property type="match status" value="1"/>
</dbReference>
<organism evidence="4 5">
    <name type="scientific">Glossina palpalis gambiensis</name>
    <dbReference type="NCBI Taxonomy" id="67801"/>
    <lineage>
        <taxon>Eukaryota</taxon>
        <taxon>Metazoa</taxon>
        <taxon>Ecdysozoa</taxon>
        <taxon>Arthropoda</taxon>
        <taxon>Hexapoda</taxon>
        <taxon>Insecta</taxon>
        <taxon>Pterygota</taxon>
        <taxon>Neoptera</taxon>
        <taxon>Endopterygota</taxon>
        <taxon>Diptera</taxon>
        <taxon>Brachycera</taxon>
        <taxon>Muscomorpha</taxon>
        <taxon>Hippoboscoidea</taxon>
        <taxon>Glossinidae</taxon>
        <taxon>Glossina</taxon>
    </lineage>
</organism>
<dbReference type="STRING" id="67801.A0A1B0B9L6"/>
<dbReference type="Pfam" id="PF13602">
    <property type="entry name" value="ADH_zinc_N_2"/>
    <property type="match status" value="1"/>
</dbReference>
<dbReference type="EnsemblMetazoa" id="GPPI023190-RA">
    <property type="protein sequence ID" value="GPPI023190-PA"/>
    <property type="gene ID" value="GPPI023190"/>
</dbReference>
<dbReference type="AlphaFoldDB" id="A0A1B0B9L6"/>
<dbReference type="InterPro" id="IPR011032">
    <property type="entry name" value="GroES-like_sf"/>
</dbReference>